<protein>
    <submittedName>
        <fullName evidence="1">Uncharacterized protein</fullName>
    </submittedName>
</protein>
<proteinExistence type="predicted"/>
<organism evidence="1 2">
    <name type="scientific">Anguilla anguilla</name>
    <name type="common">European freshwater eel</name>
    <name type="synonym">Muraena anguilla</name>
    <dbReference type="NCBI Taxonomy" id="7936"/>
    <lineage>
        <taxon>Eukaryota</taxon>
        <taxon>Metazoa</taxon>
        <taxon>Chordata</taxon>
        <taxon>Craniata</taxon>
        <taxon>Vertebrata</taxon>
        <taxon>Euteleostomi</taxon>
        <taxon>Actinopterygii</taxon>
        <taxon>Neopterygii</taxon>
        <taxon>Teleostei</taxon>
        <taxon>Anguilliformes</taxon>
        <taxon>Anguillidae</taxon>
        <taxon>Anguilla</taxon>
    </lineage>
</organism>
<sequence>GGIPDIPTQYLEADPNNRWWRLSDPPFYNHDLSMPRRVHIPTSTPIIKLGVGCIFSI</sequence>
<comment type="caution">
    <text evidence="1">The sequence shown here is derived from an EMBL/GenBank/DDBJ whole genome shotgun (WGS) entry which is preliminary data.</text>
</comment>
<evidence type="ECO:0000313" key="1">
    <source>
        <dbReference type="EMBL" id="KAG5830968.1"/>
    </source>
</evidence>
<accession>A0A9D3RI56</accession>
<feature type="non-terminal residue" evidence="1">
    <location>
        <position position="1"/>
    </location>
</feature>
<dbReference type="Proteomes" id="UP001044222">
    <property type="component" value="Chromosome 18"/>
</dbReference>
<name>A0A9D3RI56_ANGAN</name>
<keyword evidence="2" id="KW-1185">Reference proteome</keyword>
<evidence type="ECO:0000313" key="2">
    <source>
        <dbReference type="Proteomes" id="UP001044222"/>
    </source>
</evidence>
<gene>
    <name evidence="1" type="ORF">ANANG_G00298900</name>
</gene>
<reference evidence="1" key="1">
    <citation type="submission" date="2021-01" db="EMBL/GenBank/DDBJ databases">
        <title>A chromosome-scale assembly of European eel, Anguilla anguilla.</title>
        <authorList>
            <person name="Henkel C."/>
            <person name="Jong-Raadsen S.A."/>
            <person name="Dufour S."/>
            <person name="Weltzien F.-A."/>
            <person name="Palstra A.P."/>
            <person name="Pelster B."/>
            <person name="Spaink H.P."/>
            <person name="Van Den Thillart G.E."/>
            <person name="Jansen H."/>
            <person name="Zahm M."/>
            <person name="Klopp C."/>
            <person name="Cedric C."/>
            <person name="Louis A."/>
            <person name="Berthelot C."/>
            <person name="Parey E."/>
            <person name="Roest Crollius H."/>
            <person name="Montfort J."/>
            <person name="Robinson-Rechavi M."/>
            <person name="Bucao C."/>
            <person name="Bouchez O."/>
            <person name="Gislard M."/>
            <person name="Lluch J."/>
            <person name="Milhes M."/>
            <person name="Lampietro C."/>
            <person name="Lopez Roques C."/>
            <person name="Donnadieu C."/>
            <person name="Braasch I."/>
            <person name="Desvignes T."/>
            <person name="Postlethwait J."/>
            <person name="Bobe J."/>
            <person name="Guiguen Y."/>
            <person name="Dirks R."/>
        </authorList>
    </citation>
    <scope>NUCLEOTIDE SEQUENCE</scope>
    <source>
        <strain evidence="1">Tag_6206</strain>
        <tissue evidence="1">Liver</tissue>
    </source>
</reference>
<dbReference type="EMBL" id="JAFIRN010000018">
    <property type="protein sequence ID" value="KAG5830968.1"/>
    <property type="molecule type" value="Genomic_DNA"/>
</dbReference>
<dbReference type="AlphaFoldDB" id="A0A9D3RI56"/>